<evidence type="ECO:0000313" key="2">
    <source>
        <dbReference type="EMBL" id="KAH7062287.1"/>
    </source>
</evidence>
<comment type="caution">
    <text evidence="2">The sequence shown here is derived from an EMBL/GenBank/DDBJ whole genome shotgun (WGS) entry which is preliminary data.</text>
</comment>
<sequence>MYIAASWPRRCRVPFVCLVCKQRNAALWRVLAAAKCCCQWNIQLSSGKNKRCNRIGKPKVCFRTGQTVFRAIANTRPKYHGPRLGVLDKIQNPHRDRGLLPIEDLIRNHAECDAGPKGTTREEHTKPMPEERHGSSEWPDLFPSRSAHRGQQPTKRRSERAEEQPASAPWPCLPCHATRSDFPSPEQAHPLCVFPTIYRRELLCPGSFTGQRVDMNRRCLPM</sequence>
<accession>A0ABQ8GQJ9</accession>
<reference evidence="2 3" key="1">
    <citation type="journal article" date="2021" name="Nat. Commun.">
        <title>Genetic determinants of endophytism in the Arabidopsis root mycobiome.</title>
        <authorList>
            <person name="Mesny F."/>
            <person name="Miyauchi S."/>
            <person name="Thiergart T."/>
            <person name="Pickel B."/>
            <person name="Atanasova L."/>
            <person name="Karlsson M."/>
            <person name="Huettel B."/>
            <person name="Barry K.W."/>
            <person name="Haridas S."/>
            <person name="Chen C."/>
            <person name="Bauer D."/>
            <person name="Andreopoulos W."/>
            <person name="Pangilinan J."/>
            <person name="LaButti K."/>
            <person name="Riley R."/>
            <person name="Lipzen A."/>
            <person name="Clum A."/>
            <person name="Drula E."/>
            <person name="Henrissat B."/>
            <person name="Kohler A."/>
            <person name="Grigoriev I.V."/>
            <person name="Martin F.M."/>
            <person name="Hacquard S."/>
        </authorList>
    </citation>
    <scope>NUCLEOTIDE SEQUENCE [LARGE SCALE GENOMIC DNA]</scope>
    <source>
        <strain evidence="2 3">MPI-SDFR-AT-0080</strain>
    </source>
</reference>
<name>A0ABQ8GQJ9_9PEZI</name>
<protein>
    <submittedName>
        <fullName evidence="2">Uncharacterized protein</fullName>
    </submittedName>
</protein>
<gene>
    <name evidence="2" type="ORF">B0J12DRAFT_233071</name>
</gene>
<keyword evidence="3" id="KW-1185">Reference proteome</keyword>
<feature type="region of interest" description="Disordered" evidence="1">
    <location>
        <begin position="111"/>
        <end position="169"/>
    </location>
</feature>
<proteinExistence type="predicted"/>
<evidence type="ECO:0000313" key="3">
    <source>
        <dbReference type="Proteomes" id="UP000774617"/>
    </source>
</evidence>
<dbReference type="Proteomes" id="UP000774617">
    <property type="component" value="Unassembled WGS sequence"/>
</dbReference>
<feature type="compositionally biased region" description="Basic and acidic residues" evidence="1">
    <location>
        <begin position="111"/>
        <end position="135"/>
    </location>
</feature>
<organism evidence="2 3">
    <name type="scientific">Macrophomina phaseolina</name>
    <dbReference type="NCBI Taxonomy" id="35725"/>
    <lineage>
        <taxon>Eukaryota</taxon>
        <taxon>Fungi</taxon>
        <taxon>Dikarya</taxon>
        <taxon>Ascomycota</taxon>
        <taxon>Pezizomycotina</taxon>
        <taxon>Dothideomycetes</taxon>
        <taxon>Dothideomycetes incertae sedis</taxon>
        <taxon>Botryosphaeriales</taxon>
        <taxon>Botryosphaeriaceae</taxon>
        <taxon>Macrophomina</taxon>
    </lineage>
</organism>
<evidence type="ECO:0000256" key="1">
    <source>
        <dbReference type="SAM" id="MobiDB-lite"/>
    </source>
</evidence>
<dbReference type="EMBL" id="JAGTJR010000003">
    <property type="protein sequence ID" value="KAH7062287.1"/>
    <property type="molecule type" value="Genomic_DNA"/>
</dbReference>